<dbReference type="RefSeq" id="XP_026537897.1">
    <property type="nucleotide sequence ID" value="XM_026682112.1"/>
</dbReference>
<dbReference type="SUPFAM" id="SSF57997">
    <property type="entry name" value="Tropomyosin"/>
    <property type="match status" value="1"/>
</dbReference>
<feature type="region of interest" description="Disordered" evidence="2">
    <location>
        <begin position="57"/>
        <end position="124"/>
    </location>
</feature>
<keyword evidence="1" id="KW-0175">Coiled coil</keyword>
<feature type="coiled-coil region" evidence="1">
    <location>
        <begin position="179"/>
        <end position="336"/>
    </location>
</feature>
<reference evidence="4" key="1">
    <citation type="submission" date="2025-08" db="UniProtKB">
        <authorList>
            <consortium name="RefSeq"/>
        </authorList>
    </citation>
    <scope>IDENTIFICATION</scope>
</reference>
<dbReference type="KEGG" id="nss:113421622"/>
<evidence type="ECO:0000256" key="2">
    <source>
        <dbReference type="SAM" id="MobiDB-lite"/>
    </source>
</evidence>
<dbReference type="CTD" id="374618"/>
<dbReference type="Proteomes" id="UP000504612">
    <property type="component" value="Unplaced"/>
</dbReference>
<name>A0A6J1V3R4_9SAUR</name>
<sequence>MAAAGQSSGERPPRPRSAAPLLAREEEYRRLNAALETEAAAVMRQAEELMRDRREALARPVSARGDALEAAAATKERDVSSPEPSVPVAQNKQLPKKKASAAPTIRSRPLTGRKGKRPLLSTKSRLQVDQSNTDVAASGCSLTKLIGRIEGQLEEGNLPDLEDNLIPSTGCELGAEAQIRFLKAKLRVMQEELDAIGQECSKKDEENENFSSRLKEVEEERGRLQRAASLHQSQAEKYKLLSEEATRKSEGLQQKLSMLEKELENLKRAQKQAAATQSTTDIRLNRALEEAEKYKMELNKLKQINKDVVNQEHKKLEELKIENKRLEKQKEELVAGFKKQLKLIDILKRQKMHIESAKMLSFTEEEFIKALEWGNP</sequence>
<organism evidence="3 4">
    <name type="scientific">Notechis scutatus</name>
    <name type="common">mainland tiger snake</name>
    <dbReference type="NCBI Taxonomy" id="8663"/>
    <lineage>
        <taxon>Eukaryota</taxon>
        <taxon>Metazoa</taxon>
        <taxon>Chordata</taxon>
        <taxon>Craniata</taxon>
        <taxon>Vertebrata</taxon>
        <taxon>Euteleostomi</taxon>
        <taxon>Lepidosauria</taxon>
        <taxon>Squamata</taxon>
        <taxon>Bifurcata</taxon>
        <taxon>Unidentata</taxon>
        <taxon>Episquamata</taxon>
        <taxon>Toxicofera</taxon>
        <taxon>Serpentes</taxon>
        <taxon>Colubroidea</taxon>
        <taxon>Elapidae</taxon>
        <taxon>Hydrophiinae</taxon>
        <taxon>Notechis</taxon>
    </lineage>
</organism>
<gene>
    <name evidence="4" type="primary">TEX9</name>
</gene>
<dbReference type="PANTHER" id="PTHR23313">
    <property type="entry name" value="TSEC1-RELATED"/>
    <property type="match status" value="1"/>
</dbReference>
<protein>
    <submittedName>
        <fullName evidence="4">Testis-expressed protein 9 isoform X1</fullName>
    </submittedName>
</protein>
<keyword evidence="3" id="KW-1185">Reference proteome</keyword>
<feature type="region of interest" description="Disordered" evidence="2">
    <location>
        <begin position="1"/>
        <end position="23"/>
    </location>
</feature>
<accession>A0A6J1V3R4</accession>
<dbReference type="AlphaFoldDB" id="A0A6J1V3R4"/>
<evidence type="ECO:0000256" key="1">
    <source>
        <dbReference type="SAM" id="Coils"/>
    </source>
</evidence>
<evidence type="ECO:0000313" key="4">
    <source>
        <dbReference type="RefSeq" id="XP_026537897.1"/>
    </source>
</evidence>
<evidence type="ECO:0000313" key="3">
    <source>
        <dbReference type="Proteomes" id="UP000504612"/>
    </source>
</evidence>
<proteinExistence type="predicted"/>
<dbReference type="GeneID" id="113421622"/>
<dbReference type="PANTHER" id="PTHR23313:SF0">
    <property type="entry name" value="TESTIS-EXPRESSED PROTEIN 9"/>
    <property type="match status" value="1"/>
</dbReference>